<evidence type="ECO:0000256" key="1">
    <source>
        <dbReference type="PROSITE-ProRule" id="PRU00169"/>
    </source>
</evidence>
<dbReference type="InterPro" id="IPR011006">
    <property type="entry name" value="CheY-like_superfamily"/>
</dbReference>
<sequence length="56" mass="6619">MRLKFDEAESGEDAIKYFEERNEYDLVFVSKELPGMNGFQRITNVQEGLKERRSFA</sequence>
<name>A0AAV9DKQ3_ACOCL</name>
<comment type="caution">
    <text evidence="3">The sequence shown here is derived from an EMBL/GenBank/DDBJ whole genome shotgun (WGS) entry which is preliminary data.</text>
</comment>
<organism evidence="3 4">
    <name type="scientific">Acorus calamus</name>
    <name type="common">Sweet flag</name>
    <dbReference type="NCBI Taxonomy" id="4465"/>
    <lineage>
        <taxon>Eukaryota</taxon>
        <taxon>Viridiplantae</taxon>
        <taxon>Streptophyta</taxon>
        <taxon>Embryophyta</taxon>
        <taxon>Tracheophyta</taxon>
        <taxon>Spermatophyta</taxon>
        <taxon>Magnoliopsida</taxon>
        <taxon>Liliopsida</taxon>
        <taxon>Acoraceae</taxon>
        <taxon>Acorus</taxon>
    </lineage>
</organism>
<evidence type="ECO:0000313" key="3">
    <source>
        <dbReference type="EMBL" id="KAK1301580.1"/>
    </source>
</evidence>
<dbReference type="EMBL" id="JAUJYO010000012">
    <property type="protein sequence ID" value="KAK1301580.1"/>
    <property type="molecule type" value="Genomic_DNA"/>
</dbReference>
<proteinExistence type="predicted"/>
<comment type="caution">
    <text evidence="1">Lacks conserved residue(s) required for the propagation of feature annotation.</text>
</comment>
<accession>A0AAV9DKQ3</accession>
<dbReference type="PROSITE" id="PS50110">
    <property type="entry name" value="RESPONSE_REGULATORY"/>
    <property type="match status" value="1"/>
</dbReference>
<dbReference type="Proteomes" id="UP001180020">
    <property type="component" value="Unassembled WGS sequence"/>
</dbReference>
<dbReference type="GO" id="GO:0000160">
    <property type="term" value="P:phosphorelay signal transduction system"/>
    <property type="evidence" value="ECO:0007669"/>
    <property type="project" value="InterPro"/>
</dbReference>
<dbReference type="SUPFAM" id="SSF52172">
    <property type="entry name" value="CheY-like"/>
    <property type="match status" value="1"/>
</dbReference>
<feature type="domain" description="Response regulatory" evidence="2">
    <location>
        <begin position="1"/>
        <end position="56"/>
    </location>
</feature>
<protein>
    <recommendedName>
        <fullName evidence="2">Response regulatory domain-containing protein</fullName>
    </recommendedName>
</protein>
<dbReference type="AlphaFoldDB" id="A0AAV9DKQ3"/>
<evidence type="ECO:0000313" key="4">
    <source>
        <dbReference type="Proteomes" id="UP001180020"/>
    </source>
</evidence>
<reference evidence="3" key="2">
    <citation type="submission" date="2023-06" db="EMBL/GenBank/DDBJ databases">
        <authorList>
            <person name="Ma L."/>
            <person name="Liu K.-W."/>
            <person name="Li Z."/>
            <person name="Hsiao Y.-Y."/>
            <person name="Qi Y."/>
            <person name="Fu T."/>
            <person name="Tang G."/>
            <person name="Zhang D."/>
            <person name="Sun W.-H."/>
            <person name="Liu D.-K."/>
            <person name="Li Y."/>
            <person name="Chen G.-Z."/>
            <person name="Liu X.-D."/>
            <person name="Liao X.-Y."/>
            <person name="Jiang Y.-T."/>
            <person name="Yu X."/>
            <person name="Hao Y."/>
            <person name="Huang J."/>
            <person name="Zhao X.-W."/>
            <person name="Ke S."/>
            <person name="Chen Y.-Y."/>
            <person name="Wu W.-L."/>
            <person name="Hsu J.-L."/>
            <person name="Lin Y.-F."/>
            <person name="Huang M.-D."/>
            <person name="Li C.-Y."/>
            <person name="Huang L."/>
            <person name="Wang Z.-W."/>
            <person name="Zhao X."/>
            <person name="Zhong W.-Y."/>
            <person name="Peng D.-H."/>
            <person name="Ahmad S."/>
            <person name="Lan S."/>
            <person name="Zhang J.-S."/>
            <person name="Tsai W.-C."/>
            <person name="Van De Peer Y."/>
            <person name="Liu Z.-J."/>
        </authorList>
    </citation>
    <scope>NUCLEOTIDE SEQUENCE</scope>
    <source>
        <strain evidence="3">CP</strain>
        <tissue evidence="3">Leaves</tissue>
    </source>
</reference>
<reference evidence="3" key="1">
    <citation type="journal article" date="2023" name="Nat. Commun.">
        <title>Diploid and tetraploid genomes of Acorus and the evolution of monocots.</title>
        <authorList>
            <person name="Ma L."/>
            <person name="Liu K.W."/>
            <person name="Li Z."/>
            <person name="Hsiao Y.Y."/>
            <person name="Qi Y."/>
            <person name="Fu T."/>
            <person name="Tang G.D."/>
            <person name="Zhang D."/>
            <person name="Sun W.H."/>
            <person name="Liu D.K."/>
            <person name="Li Y."/>
            <person name="Chen G.Z."/>
            <person name="Liu X.D."/>
            <person name="Liao X.Y."/>
            <person name="Jiang Y.T."/>
            <person name="Yu X."/>
            <person name="Hao Y."/>
            <person name="Huang J."/>
            <person name="Zhao X.W."/>
            <person name="Ke S."/>
            <person name="Chen Y.Y."/>
            <person name="Wu W.L."/>
            <person name="Hsu J.L."/>
            <person name="Lin Y.F."/>
            <person name="Huang M.D."/>
            <person name="Li C.Y."/>
            <person name="Huang L."/>
            <person name="Wang Z.W."/>
            <person name="Zhao X."/>
            <person name="Zhong W.Y."/>
            <person name="Peng D.H."/>
            <person name="Ahmad S."/>
            <person name="Lan S."/>
            <person name="Zhang J.S."/>
            <person name="Tsai W.C."/>
            <person name="Van de Peer Y."/>
            <person name="Liu Z.J."/>
        </authorList>
    </citation>
    <scope>NUCLEOTIDE SEQUENCE</scope>
    <source>
        <strain evidence="3">CP</strain>
    </source>
</reference>
<gene>
    <name evidence="3" type="ORF">QJS10_CPB12g00866</name>
</gene>
<evidence type="ECO:0000259" key="2">
    <source>
        <dbReference type="PROSITE" id="PS50110"/>
    </source>
</evidence>
<dbReference type="Gene3D" id="3.40.50.2300">
    <property type="match status" value="1"/>
</dbReference>
<keyword evidence="4" id="KW-1185">Reference proteome</keyword>
<dbReference type="InterPro" id="IPR001789">
    <property type="entry name" value="Sig_transdc_resp-reg_receiver"/>
</dbReference>